<dbReference type="RefSeq" id="WP_014454315.1">
    <property type="nucleotide sequence ID" value="NC_017098.1"/>
</dbReference>
<proteinExistence type="predicted"/>
<dbReference type="AlphaFoldDB" id="H9UFM4"/>
<dbReference type="PATRIC" id="fig|889378.3.peg.211"/>
<evidence type="ECO:0000313" key="1">
    <source>
        <dbReference type="EMBL" id="AFG36317.1"/>
    </source>
</evidence>
<protein>
    <submittedName>
        <fullName evidence="1">Uncharacterized protein</fullName>
    </submittedName>
</protein>
<accession>H9UFM4</accession>
<keyword evidence="2" id="KW-1185">Reference proteome</keyword>
<dbReference type="STRING" id="889378.Spiaf_0208"/>
<dbReference type="EMBL" id="CP003282">
    <property type="protein sequence ID" value="AFG36317.1"/>
    <property type="molecule type" value="Genomic_DNA"/>
</dbReference>
<dbReference type="Proteomes" id="UP000007383">
    <property type="component" value="Chromosome"/>
</dbReference>
<name>H9UFM4_SPIAZ</name>
<gene>
    <name evidence="1" type="ordered locus">Spiaf_0208</name>
</gene>
<organism evidence="1 2">
    <name type="scientific">Spirochaeta africana (strain ATCC 700263 / DSM 8902 / Z-7692)</name>
    <dbReference type="NCBI Taxonomy" id="889378"/>
    <lineage>
        <taxon>Bacteria</taxon>
        <taxon>Pseudomonadati</taxon>
        <taxon>Spirochaetota</taxon>
        <taxon>Spirochaetia</taxon>
        <taxon>Spirochaetales</taxon>
        <taxon>Spirochaetaceae</taxon>
        <taxon>Spirochaeta</taxon>
    </lineage>
</organism>
<reference evidence="2" key="1">
    <citation type="journal article" date="2013" name="Stand. Genomic Sci.">
        <title>Complete genome sequence of the halophilic bacterium Spirochaeta africana type strain (Z-7692(T)) from the alkaline Lake Magadi in the East African Rift.</title>
        <authorList>
            <person name="Liolos K."/>
            <person name="Abt B."/>
            <person name="Scheuner C."/>
            <person name="Teshima H."/>
            <person name="Held B."/>
            <person name="Lapidus A."/>
            <person name="Nolan M."/>
            <person name="Lucas S."/>
            <person name="Deshpande S."/>
            <person name="Cheng J.F."/>
            <person name="Tapia R."/>
            <person name="Goodwin L.A."/>
            <person name="Pitluck S."/>
            <person name="Pagani I."/>
            <person name="Ivanova N."/>
            <person name="Mavromatis K."/>
            <person name="Mikhailova N."/>
            <person name="Huntemann M."/>
            <person name="Pati A."/>
            <person name="Chen A."/>
            <person name="Palaniappan K."/>
            <person name="Land M."/>
            <person name="Rohde M."/>
            <person name="Tindall B.J."/>
            <person name="Detter J.C."/>
            <person name="Goker M."/>
            <person name="Bristow J."/>
            <person name="Eisen J.A."/>
            <person name="Markowitz V."/>
            <person name="Hugenholtz P."/>
            <person name="Woyke T."/>
            <person name="Klenk H.P."/>
            <person name="Kyrpides N.C."/>
        </authorList>
    </citation>
    <scope>NUCLEOTIDE SEQUENCE</scope>
    <source>
        <strain evidence="2">ATCC 700263 / DSM 8902 / Z-7692</strain>
    </source>
</reference>
<dbReference type="KEGG" id="sfc:Spiaf_0208"/>
<dbReference type="HOGENOM" id="CLU_665497_0_0_12"/>
<evidence type="ECO:0000313" key="2">
    <source>
        <dbReference type="Proteomes" id="UP000007383"/>
    </source>
</evidence>
<sequence length="413" mass="44133">MQMTGKILFAITLILGLAVPVTGLDFGFTIDSATGVRQGAESDAKLSHADTISFWGVRHQGDSPVGFVWRAWYRYSLDRPVAFELDELYLTARIGGDSAETAIRAGRFTHRDWGGTVFNHPQDGVRATISAGPADIRLMTGTTALIAGHRSTIFLSSLDEENRDATFGSPRVVSGLGLRLPSILPGFTPTLEGIAQFEVRPDDDVAYNSQYLTLRLDQAVGGSLSAETLGTLMLAQDNDGGVENKILGHYAHAGLQYVRPELSGLSLGLRGWHASGISGPPREVGEYLVGSFQPISIHRVASVIPVPVGGTMGGRLRASVKPFGESAAVWLQETQLSSHVTPLLRSTDLVVPVEQVDPDSDDLYLGTEIGAGFEMRPAPDFGLRIGGGVFLPGAAMADSSVRWQVSTNLSVTF</sequence>